<feature type="transmembrane region" description="Helical" evidence="6">
    <location>
        <begin position="453"/>
        <end position="470"/>
    </location>
</feature>
<keyword evidence="9" id="KW-1185">Reference proteome</keyword>
<dbReference type="InterPro" id="IPR003020">
    <property type="entry name" value="HCO3_transpt_euk"/>
</dbReference>
<dbReference type="AlphaFoldDB" id="C1MJJ3"/>
<dbReference type="PRINTS" id="PR01231">
    <property type="entry name" value="HCO3TRNSPORT"/>
</dbReference>
<organism evidence="9">
    <name type="scientific">Micromonas pusilla (strain CCMP1545)</name>
    <name type="common">Picoplanktonic green alga</name>
    <dbReference type="NCBI Taxonomy" id="564608"/>
    <lineage>
        <taxon>Eukaryota</taxon>
        <taxon>Viridiplantae</taxon>
        <taxon>Chlorophyta</taxon>
        <taxon>Mamiellophyceae</taxon>
        <taxon>Mamiellales</taxon>
        <taxon>Mamiellaceae</taxon>
        <taxon>Micromonas</taxon>
    </lineage>
</organism>
<comment type="similarity">
    <text evidence="2">Belongs to the anion exchanger (TC 2.A.31.3) family.</text>
</comment>
<sequence>MQAVTMNTTLGLGLGLRARARVAAKAKATTLYGARVVGKSSVSMPATRKATRPSPVVVRASAEPLLEAPFKGIKDDIAGRAPVYLDDFKQGLNGKALASVCFLFFAALAPAIAFGAVLTGATAGMLGATEVIVGTAIGGIIYAIGCGQPLSILASTGSVVTYTAILYTTCMQYGLPFFGTYAWIGIWTSVILMAVAVTSSSNLVRFFTKFTDETFACLVACIFCVESAKKIISMFFNPAISGTLALSSALIALVTLYAGLFLSGLKRQPYGPEAIRNIVSDFAPTIAVAVGCAFASWLTATYGLSLDALSLPASLAPTAARSWVIDIFAVPNWVKLAALAPAPACAILLYMDQNITTRLVNNSVGLKKKAAYHLDMFWLSLITAATSICGLPWICASTVHSITHVKSLSDTKVNEATGREEVTGVIESRWTPLVLNILIGCAILYLKPILGQIPMCVLNGLFFYLGLSAMRGNEFIERVFMCMITDSKKMPKTHPLSAGNDRATDLGTLKKFTYMQIACLGVMWWIKGSPAAMLFPILIAALGPVRIVAGKAGWFSQKDLNNLDEQVETDPGYVAA</sequence>
<dbReference type="GeneID" id="9681620"/>
<comment type="subcellular location">
    <subcellularLocation>
        <location evidence="1">Membrane</location>
        <topology evidence="1">Multi-pass membrane protein</topology>
    </subcellularLocation>
</comment>
<evidence type="ECO:0000313" key="8">
    <source>
        <dbReference type="EMBL" id="EEH59207.1"/>
    </source>
</evidence>
<feature type="transmembrane region" description="Helical" evidence="6">
    <location>
        <begin position="96"/>
        <end position="118"/>
    </location>
</feature>
<dbReference type="PANTHER" id="PTHR11453:SF127">
    <property type="entry name" value="SOLUTE CARRIER FAMILY 4 MEMBER 11"/>
    <property type="match status" value="1"/>
</dbReference>
<accession>C1MJJ3</accession>
<evidence type="ECO:0000259" key="7">
    <source>
        <dbReference type="Pfam" id="PF00955"/>
    </source>
</evidence>
<dbReference type="eggNOG" id="KOG1172">
    <property type="taxonomic scope" value="Eukaryota"/>
</dbReference>
<dbReference type="STRING" id="564608.C1MJJ3"/>
<dbReference type="RefSeq" id="XP_003055831.1">
    <property type="nucleotide sequence ID" value="XM_003055785.1"/>
</dbReference>
<dbReference type="GO" id="GO:0006820">
    <property type="term" value="P:monoatomic anion transport"/>
    <property type="evidence" value="ECO:0007669"/>
    <property type="project" value="InterPro"/>
</dbReference>
<dbReference type="InterPro" id="IPR011531">
    <property type="entry name" value="HCO3_transpt-like_TM_dom"/>
</dbReference>
<dbReference type="Pfam" id="PF00955">
    <property type="entry name" value="HCO3_cotransp"/>
    <property type="match status" value="2"/>
</dbReference>
<dbReference type="OMA" id="CTIRELP"/>
<keyword evidence="5 6" id="KW-0472">Membrane</keyword>
<feature type="domain" description="Bicarbonate transporter-like transmembrane" evidence="7">
    <location>
        <begin position="244"/>
        <end position="566"/>
    </location>
</feature>
<feature type="transmembrane region" description="Helical" evidence="6">
    <location>
        <begin position="372"/>
        <end position="394"/>
    </location>
</feature>
<dbReference type="KEGG" id="mpp:MICPUCDRAFT_49415"/>
<gene>
    <name evidence="8" type="primary">AE_2</name>
    <name evidence="8" type="ORF">MICPUCDRAFT_49415</name>
</gene>
<feature type="transmembrane region" description="Helical" evidence="6">
    <location>
        <begin position="181"/>
        <end position="203"/>
    </location>
</feature>
<dbReference type="OrthoDB" id="1735926at2759"/>
<dbReference type="PANTHER" id="PTHR11453">
    <property type="entry name" value="ANION EXCHANGE PROTEIN"/>
    <property type="match status" value="1"/>
</dbReference>
<keyword evidence="3 6" id="KW-0812">Transmembrane</keyword>
<feature type="transmembrane region" description="Helical" evidence="6">
    <location>
        <begin position="333"/>
        <end position="351"/>
    </location>
</feature>
<keyword evidence="4 6" id="KW-1133">Transmembrane helix</keyword>
<dbReference type="GO" id="GO:0005452">
    <property type="term" value="F:solute:inorganic anion antiporter activity"/>
    <property type="evidence" value="ECO:0007669"/>
    <property type="project" value="InterPro"/>
</dbReference>
<evidence type="ECO:0000256" key="5">
    <source>
        <dbReference type="ARBA" id="ARBA00023136"/>
    </source>
</evidence>
<proteinExistence type="inferred from homology"/>
<name>C1MJJ3_MICPC</name>
<dbReference type="GO" id="GO:0050801">
    <property type="term" value="P:monoatomic ion homeostasis"/>
    <property type="evidence" value="ECO:0007669"/>
    <property type="project" value="TreeGrafter"/>
</dbReference>
<dbReference type="Gene3D" id="1.10.287.570">
    <property type="entry name" value="Helical hairpin bin"/>
    <property type="match status" value="1"/>
</dbReference>
<evidence type="ECO:0000256" key="4">
    <source>
        <dbReference type="ARBA" id="ARBA00022989"/>
    </source>
</evidence>
<evidence type="ECO:0000256" key="2">
    <source>
        <dbReference type="ARBA" id="ARBA00006262"/>
    </source>
</evidence>
<dbReference type="GO" id="GO:0005886">
    <property type="term" value="C:plasma membrane"/>
    <property type="evidence" value="ECO:0007669"/>
    <property type="project" value="TreeGrafter"/>
</dbReference>
<evidence type="ECO:0000256" key="3">
    <source>
        <dbReference type="ARBA" id="ARBA00022692"/>
    </source>
</evidence>
<evidence type="ECO:0000256" key="1">
    <source>
        <dbReference type="ARBA" id="ARBA00004141"/>
    </source>
</evidence>
<reference evidence="8 9" key="1">
    <citation type="journal article" date="2009" name="Science">
        <title>Green evolution and dynamic adaptations revealed by genomes of the marine picoeukaryotes Micromonas.</title>
        <authorList>
            <person name="Worden A.Z."/>
            <person name="Lee J.H."/>
            <person name="Mock T."/>
            <person name="Rouze P."/>
            <person name="Simmons M.P."/>
            <person name="Aerts A.L."/>
            <person name="Allen A.E."/>
            <person name="Cuvelier M.L."/>
            <person name="Derelle E."/>
            <person name="Everett M.V."/>
            <person name="Foulon E."/>
            <person name="Grimwood J."/>
            <person name="Gundlach H."/>
            <person name="Henrissat B."/>
            <person name="Napoli C."/>
            <person name="McDonald S.M."/>
            <person name="Parker M.S."/>
            <person name="Rombauts S."/>
            <person name="Salamov A."/>
            <person name="Von Dassow P."/>
            <person name="Badger J.H."/>
            <person name="Coutinho P.M."/>
            <person name="Demir E."/>
            <person name="Dubchak I."/>
            <person name="Gentemann C."/>
            <person name="Eikrem W."/>
            <person name="Gready J.E."/>
            <person name="John U."/>
            <person name="Lanier W."/>
            <person name="Lindquist E.A."/>
            <person name="Lucas S."/>
            <person name="Mayer K.F."/>
            <person name="Moreau H."/>
            <person name="Not F."/>
            <person name="Otillar R."/>
            <person name="Panaud O."/>
            <person name="Pangilinan J."/>
            <person name="Paulsen I."/>
            <person name="Piegu B."/>
            <person name="Poliakov A."/>
            <person name="Robbens S."/>
            <person name="Schmutz J."/>
            <person name="Toulza E."/>
            <person name="Wyss T."/>
            <person name="Zelensky A."/>
            <person name="Zhou K."/>
            <person name="Armbrust E.V."/>
            <person name="Bhattacharya D."/>
            <person name="Goodenough U.W."/>
            <person name="Van de Peer Y."/>
            <person name="Grigoriev I.V."/>
        </authorList>
    </citation>
    <scope>NUCLEOTIDE SEQUENCE [LARGE SCALE GENOMIC DNA]</scope>
    <source>
        <strain evidence="8 9">CCMP1545</strain>
    </source>
</reference>
<dbReference type="EMBL" id="GG663736">
    <property type="protein sequence ID" value="EEH59207.1"/>
    <property type="molecule type" value="Genomic_DNA"/>
</dbReference>
<feature type="transmembrane region" description="Helical" evidence="6">
    <location>
        <begin position="242"/>
        <end position="262"/>
    </location>
</feature>
<evidence type="ECO:0000313" key="9">
    <source>
        <dbReference type="Proteomes" id="UP000001876"/>
    </source>
</evidence>
<protein>
    <submittedName>
        <fullName evidence="8">Anion exchanger family</fullName>
    </submittedName>
</protein>
<feature type="transmembrane region" description="Helical" evidence="6">
    <location>
        <begin position="282"/>
        <end position="304"/>
    </location>
</feature>
<feature type="domain" description="Bicarbonate transporter-like transmembrane" evidence="7">
    <location>
        <begin position="69"/>
        <end position="236"/>
    </location>
</feature>
<dbReference type="Proteomes" id="UP000001876">
    <property type="component" value="Unassembled WGS sequence"/>
</dbReference>
<feature type="transmembrane region" description="Helical" evidence="6">
    <location>
        <begin position="124"/>
        <end position="145"/>
    </location>
</feature>
<feature type="transmembrane region" description="Helical" evidence="6">
    <location>
        <begin position="531"/>
        <end position="549"/>
    </location>
</feature>
<evidence type="ECO:0000256" key="6">
    <source>
        <dbReference type="SAM" id="Phobius"/>
    </source>
</evidence>